<protein>
    <submittedName>
        <fullName evidence="2">Uncharacterized protein</fullName>
    </submittedName>
</protein>
<feature type="transmembrane region" description="Helical" evidence="1">
    <location>
        <begin position="15"/>
        <end position="33"/>
    </location>
</feature>
<evidence type="ECO:0000313" key="2">
    <source>
        <dbReference type="EMBL" id="MCM4076285.1"/>
    </source>
</evidence>
<keyword evidence="3" id="KW-1185">Reference proteome</keyword>
<dbReference type="RefSeq" id="WP_251796192.1">
    <property type="nucleotide sequence ID" value="NZ_JAMQOL010000002.1"/>
</dbReference>
<dbReference type="EMBL" id="JAMQOL010000002">
    <property type="protein sequence ID" value="MCM4076285.1"/>
    <property type="molecule type" value="Genomic_DNA"/>
</dbReference>
<keyword evidence="1" id="KW-1133">Transmembrane helix</keyword>
<accession>A0ABT0XR91</accession>
<dbReference type="Proteomes" id="UP001523216">
    <property type="component" value="Unassembled WGS sequence"/>
</dbReference>
<sequence length="253" mass="27781">MNVVAEMLLTEPAPMAIWATLMLLTFPALLLLGSPEAMRRPRHAAQEFVAALRGNSSAVRRQAEEAAQTARFADEVRVAAERAEAHARRWQEAWERSEAELNDAYAAWLEADARLRTATSAAAWGTPWSVRTCDEYAARQRYLHREVTAAAGRGELPAAAVADAVAERAGWDARLHPVEQQLVMTRASAAWLRQRYEQAVAAERAAWHDADSARRASSNLRREAAIAAALVVPAPQGRATARPHRHTVAVPAM</sequence>
<proteinExistence type="predicted"/>
<evidence type="ECO:0000256" key="1">
    <source>
        <dbReference type="SAM" id="Phobius"/>
    </source>
</evidence>
<evidence type="ECO:0000313" key="3">
    <source>
        <dbReference type="Proteomes" id="UP001523216"/>
    </source>
</evidence>
<name>A0ABT0XR91_9ACTN</name>
<organism evidence="2 3">
    <name type="scientific">Paractinoplanes hotanensis</name>
    <dbReference type="NCBI Taxonomy" id="2906497"/>
    <lineage>
        <taxon>Bacteria</taxon>
        <taxon>Bacillati</taxon>
        <taxon>Actinomycetota</taxon>
        <taxon>Actinomycetes</taxon>
        <taxon>Micromonosporales</taxon>
        <taxon>Micromonosporaceae</taxon>
        <taxon>Paractinoplanes</taxon>
    </lineage>
</organism>
<keyword evidence="1" id="KW-0472">Membrane</keyword>
<gene>
    <name evidence="2" type="ORF">LXN57_01760</name>
</gene>
<comment type="caution">
    <text evidence="2">The sequence shown here is derived from an EMBL/GenBank/DDBJ whole genome shotgun (WGS) entry which is preliminary data.</text>
</comment>
<reference evidence="2 3" key="1">
    <citation type="submission" date="2022-06" db="EMBL/GenBank/DDBJ databases">
        <title>Actinoplanes abujensis sp. nov., isolated from Nigerian arid soil.</title>
        <authorList>
            <person name="Ding P."/>
        </authorList>
    </citation>
    <scope>NUCLEOTIDE SEQUENCE [LARGE SCALE GENOMIC DNA]</scope>
    <source>
        <strain evidence="3">TRM88002</strain>
    </source>
</reference>
<keyword evidence="1" id="KW-0812">Transmembrane</keyword>